<sequence>MAAGPWLQVVGGTDRCEEQLETPPARIAFECPQPRGGSRKPSNACVPEYRIREAKVDQQLSEHNAAPILWNLYCRKSLGTENRCGQTDASISQQHSGGDLKQQLSNMYDSDCSGNPRIQGETLLAQCGSCERTASDHQQVRRASGTAEPAFQSITHALDPQTLEINIGNQMPLAHGRHLHLVLLVSLPAVSDQLAVATPSGQAQGQGCGSKKSRSWKMAIFSDTTRKAKVDPLATQPVYARLGSSASPLAGRMAPGVQSLRIASSRCRRRFNALKLRR</sequence>
<name>F9XRN6_ZYMTI</name>
<dbReference type="KEGG" id="ztr:MYCGRDRAFT_97881"/>
<dbReference type="EMBL" id="CM001213">
    <property type="protein sequence ID" value="EGP82065.1"/>
    <property type="molecule type" value="Genomic_DNA"/>
</dbReference>
<evidence type="ECO:0000313" key="2">
    <source>
        <dbReference type="Proteomes" id="UP000008062"/>
    </source>
</evidence>
<reference evidence="1 2" key="1">
    <citation type="journal article" date="2011" name="PLoS Genet.">
        <title>Finished genome of the fungal wheat pathogen Mycosphaerella graminicola reveals dispensome structure, chromosome plasticity, and stealth pathogenesis.</title>
        <authorList>
            <person name="Goodwin S.B."/>
            <person name="Ben M'barek S."/>
            <person name="Dhillon B."/>
            <person name="Wittenberg A.H.J."/>
            <person name="Crane C.F."/>
            <person name="Hane J.K."/>
            <person name="Foster A.J."/>
            <person name="Van der Lee T.A.J."/>
            <person name="Grimwood J."/>
            <person name="Aerts A."/>
            <person name="Antoniw J."/>
            <person name="Bailey A."/>
            <person name="Bluhm B."/>
            <person name="Bowler J."/>
            <person name="Bristow J."/>
            <person name="van der Burgt A."/>
            <person name="Canto-Canche B."/>
            <person name="Churchill A.C.L."/>
            <person name="Conde-Ferraez L."/>
            <person name="Cools H.J."/>
            <person name="Coutinho P.M."/>
            <person name="Csukai M."/>
            <person name="Dehal P."/>
            <person name="De Wit P."/>
            <person name="Donzelli B."/>
            <person name="van de Geest H.C."/>
            <person name="van Ham R.C.H.J."/>
            <person name="Hammond-Kosack K.E."/>
            <person name="Henrissat B."/>
            <person name="Kilian A."/>
            <person name="Kobayashi A.K."/>
            <person name="Koopmann E."/>
            <person name="Kourmpetis Y."/>
            <person name="Kuzniar A."/>
            <person name="Lindquist E."/>
            <person name="Lombard V."/>
            <person name="Maliepaard C."/>
            <person name="Martins N."/>
            <person name="Mehrabi R."/>
            <person name="Nap J.P.H."/>
            <person name="Ponomarenko A."/>
            <person name="Rudd J.J."/>
            <person name="Salamov A."/>
            <person name="Schmutz J."/>
            <person name="Schouten H.J."/>
            <person name="Shapiro H."/>
            <person name="Stergiopoulos I."/>
            <person name="Torriani S.F.F."/>
            <person name="Tu H."/>
            <person name="de Vries R.P."/>
            <person name="Waalwijk C."/>
            <person name="Ware S.B."/>
            <person name="Wiebenga A."/>
            <person name="Zwiers L.-H."/>
            <person name="Oliver R.P."/>
            <person name="Grigoriev I.V."/>
            <person name="Kema G.H.J."/>
        </authorList>
    </citation>
    <scope>NUCLEOTIDE SEQUENCE [LARGE SCALE GENOMIC DNA]</scope>
    <source>
        <strain evidence="2">CBS 115943 / IPO323</strain>
    </source>
</reference>
<organism evidence="1 2">
    <name type="scientific">Zymoseptoria tritici (strain CBS 115943 / IPO323)</name>
    <name type="common">Speckled leaf blotch fungus</name>
    <name type="synonym">Septoria tritici</name>
    <dbReference type="NCBI Taxonomy" id="336722"/>
    <lineage>
        <taxon>Eukaryota</taxon>
        <taxon>Fungi</taxon>
        <taxon>Dikarya</taxon>
        <taxon>Ascomycota</taxon>
        <taxon>Pezizomycotina</taxon>
        <taxon>Dothideomycetes</taxon>
        <taxon>Dothideomycetidae</taxon>
        <taxon>Mycosphaerellales</taxon>
        <taxon>Mycosphaerellaceae</taxon>
        <taxon>Zymoseptoria</taxon>
    </lineage>
</organism>
<keyword evidence="2" id="KW-1185">Reference proteome</keyword>
<protein>
    <submittedName>
        <fullName evidence="1">Uncharacterized protein</fullName>
    </submittedName>
</protein>
<dbReference type="HOGENOM" id="CLU_1001866_0_0_1"/>
<dbReference type="RefSeq" id="XP_003847089.1">
    <property type="nucleotide sequence ID" value="XM_003847041.1"/>
</dbReference>
<dbReference type="GeneID" id="13399474"/>
<evidence type="ECO:0000313" key="1">
    <source>
        <dbReference type="EMBL" id="EGP82065.1"/>
    </source>
</evidence>
<dbReference type="AlphaFoldDB" id="F9XRN6"/>
<dbReference type="VEuPathDB" id="FungiDB:ZTRI_18.45"/>
<dbReference type="Proteomes" id="UP000008062">
    <property type="component" value="Chromosome 18"/>
</dbReference>
<gene>
    <name evidence="1" type="ORF">MYCGRDRAFT_97881</name>
</gene>
<accession>F9XRN6</accession>
<dbReference type="InParanoid" id="F9XRN6"/>
<proteinExistence type="predicted"/>